<keyword evidence="2" id="KW-1185">Reference proteome</keyword>
<dbReference type="AlphaFoldDB" id="A0A9P6KEQ3"/>
<protein>
    <submittedName>
        <fullName evidence="1">Uncharacterized protein</fullName>
    </submittedName>
</protein>
<gene>
    <name evidence="1" type="ORF">BGW38_000795</name>
</gene>
<reference evidence="1" key="1">
    <citation type="journal article" date="2020" name="Fungal Divers.">
        <title>Resolving the Mortierellaceae phylogeny through synthesis of multi-gene phylogenetics and phylogenomics.</title>
        <authorList>
            <person name="Vandepol N."/>
            <person name="Liber J."/>
            <person name="Desiro A."/>
            <person name="Na H."/>
            <person name="Kennedy M."/>
            <person name="Barry K."/>
            <person name="Grigoriev I.V."/>
            <person name="Miller A.N."/>
            <person name="O'Donnell K."/>
            <person name="Stajich J.E."/>
            <person name="Bonito G."/>
        </authorList>
    </citation>
    <scope>NUCLEOTIDE SEQUENCE</scope>
    <source>
        <strain evidence="1">KOD1015</strain>
    </source>
</reference>
<accession>A0A9P6KEQ3</accession>
<proteinExistence type="predicted"/>
<evidence type="ECO:0000313" key="2">
    <source>
        <dbReference type="Proteomes" id="UP000780801"/>
    </source>
</evidence>
<name>A0A9P6KEQ3_9FUNG</name>
<dbReference type="Proteomes" id="UP000780801">
    <property type="component" value="Unassembled WGS sequence"/>
</dbReference>
<evidence type="ECO:0000313" key="1">
    <source>
        <dbReference type="EMBL" id="KAF9581997.1"/>
    </source>
</evidence>
<comment type="caution">
    <text evidence="1">The sequence shown here is derived from an EMBL/GenBank/DDBJ whole genome shotgun (WGS) entry which is preliminary data.</text>
</comment>
<dbReference type="EMBL" id="JAABOA010001231">
    <property type="protein sequence ID" value="KAF9581997.1"/>
    <property type="molecule type" value="Genomic_DNA"/>
</dbReference>
<organism evidence="1 2">
    <name type="scientific">Lunasporangiospora selenospora</name>
    <dbReference type="NCBI Taxonomy" id="979761"/>
    <lineage>
        <taxon>Eukaryota</taxon>
        <taxon>Fungi</taxon>
        <taxon>Fungi incertae sedis</taxon>
        <taxon>Mucoromycota</taxon>
        <taxon>Mortierellomycotina</taxon>
        <taxon>Mortierellomycetes</taxon>
        <taxon>Mortierellales</taxon>
        <taxon>Mortierellaceae</taxon>
        <taxon>Lunasporangiospora</taxon>
    </lineage>
</organism>
<sequence length="258" mass="27317">MPLTSAPIPSINPESVVSFLPNTEVFPLYTYQPFVNLNTPAIQDFTAIGVIYGLGTGNGMRFKASIADLTFQDPITAIGHDVVSPVNPISQINLLDSVSTDVLAKRQLSPLAANPISQVFGPVSPATSIAAAIGPSLLNALTELNRLGELANGPLGGASLPGGNTLSPQLLSPPPPTGIVTDTLIQPLITIQPHAIEPFPVPVSSPYTVPVPFSVGVPYPVRQGWDWSGSGFGDSHWGRGWGNPEIRPWGDWKDWSSW</sequence>